<reference evidence="1 2" key="1">
    <citation type="submission" date="2023-02" db="EMBL/GenBank/DDBJ databases">
        <title>LHISI_Scaffold_Assembly.</title>
        <authorList>
            <person name="Stuart O.P."/>
            <person name="Cleave R."/>
            <person name="Magrath M.J.L."/>
            <person name="Mikheyev A.S."/>
        </authorList>
    </citation>
    <scope>NUCLEOTIDE SEQUENCE [LARGE SCALE GENOMIC DNA]</scope>
    <source>
        <strain evidence="1">Daus_M_001</strain>
        <tissue evidence="1">Leg muscle</tissue>
    </source>
</reference>
<sequence>MLERLVLLKEAVVSKLAMSNAAVECFTNTEWKLLEGEDAVRDYGLQLLNMSVKRVSLHKQQCVKVNGKILPIPVHLRHCGLP</sequence>
<organism evidence="1 2">
    <name type="scientific">Dryococelus australis</name>
    <dbReference type="NCBI Taxonomy" id="614101"/>
    <lineage>
        <taxon>Eukaryota</taxon>
        <taxon>Metazoa</taxon>
        <taxon>Ecdysozoa</taxon>
        <taxon>Arthropoda</taxon>
        <taxon>Hexapoda</taxon>
        <taxon>Insecta</taxon>
        <taxon>Pterygota</taxon>
        <taxon>Neoptera</taxon>
        <taxon>Polyneoptera</taxon>
        <taxon>Phasmatodea</taxon>
        <taxon>Verophasmatodea</taxon>
        <taxon>Anareolatae</taxon>
        <taxon>Phasmatidae</taxon>
        <taxon>Eurycanthinae</taxon>
        <taxon>Dryococelus</taxon>
    </lineage>
</organism>
<keyword evidence="2" id="KW-1185">Reference proteome</keyword>
<protein>
    <submittedName>
        <fullName evidence="1">Uncharacterized protein</fullName>
    </submittedName>
</protein>
<proteinExistence type="predicted"/>
<evidence type="ECO:0000313" key="1">
    <source>
        <dbReference type="EMBL" id="KAJ8895168.1"/>
    </source>
</evidence>
<dbReference type="EMBL" id="JARBHB010000001">
    <property type="protein sequence ID" value="KAJ8895168.1"/>
    <property type="molecule type" value="Genomic_DNA"/>
</dbReference>
<gene>
    <name evidence="1" type="ORF">PR048_000493</name>
</gene>
<accession>A0ABQ9IES4</accession>
<evidence type="ECO:0000313" key="2">
    <source>
        <dbReference type="Proteomes" id="UP001159363"/>
    </source>
</evidence>
<comment type="caution">
    <text evidence="1">The sequence shown here is derived from an EMBL/GenBank/DDBJ whole genome shotgun (WGS) entry which is preliminary data.</text>
</comment>
<dbReference type="Proteomes" id="UP001159363">
    <property type="component" value="Chromosome 1"/>
</dbReference>
<name>A0ABQ9IES4_9NEOP</name>